<sequence length="210" mass="22789">MATLVGMGEKFGTAPPEWDQLYRTHGRLPGDDPNEVLLARCGDLEPGRALEIGCGVGGDAIWLARRGWQVTGVDVSQVALAHAKEGARLAGVDIDWRCAGLEELAPEGYDLVTAFYPALHRSASGTAERALLRAVAPGGILLIVHHADIDVERSKSFGFDPEHYVSHDDVVAALGDGWQVDLQRRRPRVMRTDATSPHSHDDLIMARRLG</sequence>
<dbReference type="CDD" id="cd02440">
    <property type="entry name" value="AdoMet_MTases"/>
    <property type="match status" value="1"/>
</dbReference>
<evidence type="ECO:0000313" key="5">
    <source>
        <dbReference type="EMBL" id="GFG62350.1"/>
    </source>
</evidence>
<dbReference type="EMBL" id="BLKT01000003">
    <property type="protein sequence ID" value="GFG62350.1"/>
    <property type="molecule type" value="Genomic_DNA"/>
</dbReference>
<gene>
    <name evidence="5" type="ORF">MMUR_64860</name>
</gene>
<keyword evidence="1 5" id="KW-0489">Methyltransferase</keyword>
<dbReference type="GO" id="GO:0032259">
    <property type="term" value="P:methylation"/>
    <property type="evidence" value="ECO:0007669"/>
    <property type="project" value="UniProtKB-KW"/>
</dbReference>
<name>A0A7I9WY89_9MYCO</name>
<dbReference type="InterPro" id="IPR029063">
    <property type="entry name" value="SAM-dependent_MTases_sf"/>
</dbReference>
<dbReference type="InterPro" id="IPR041698">
    <property type="entry name" value="Methyltransf_25"/>
</dbReference>
<proteinExistence type="predicted"/>
<evidence type="ECO:0000256" key="1">
    <source>
        <dbReference type="ARBA" id="ARBA00022603"/>
    </source>
</evidence>
<keyword evidence="2 5" id="KW-0808">Transferase</keyword>
<accession>A0A7I9WY89</accession>
<reference evidence="5 6" key="1">
    <citation type="journal article" date="2019" name="Emerg. Microbes Infect.">
        <title>Comprehensive subspecies identification of 175 nontuberculous mycobacteria species based on 7547 genomic profiles.</title>
        <authorList>
            <person name="Matsumoto Y."/>
            <person name="Kinjo T."/>
            <person name="Motooka D."/>
            <person name="Nabeya D."/>
            <person name="Jung N."/>
            <person name="Uechi K."/>
            <person name="Horii T."/>
            <person name="Iida T."/>
            <person name="Fujita J."/>
            <person name="Nakamura S."/>
        </authorList>
    </citation>
    <scope>NUCLEOTIDE SEQUENCE [LARGE SCALE GENOMIC DNA]</scope>
    <source>
        <strain evidence="5 6">JCM 13392</strain>
    </source>
</reference>
<keyword evidence="3" id="KW-0949">S-adenosyl-L-methionine</keyword>
<comment type="caution">
    <text evidence="5">The sequence shown here is derived from an EMBL/GenBank/DDBJ whole genome shotgun (WGS) entry which is preliminary data.</text>
</comment>
<organism evidence="5 6">
    <name type="scientific">Mycolicibacterium murale</name>
    <dbReference type="NCBI Taxonomy" id="182220"/>
    <lineage>
        <taxon>Bacteria</taxon>
        <taxon>Bacillati</taxon>
        <taxon>Actinomycetota</taxon>
        <taxon>Actinomycetes</taxon>
        <taxon>Mycobacteriales</taxon>
        <taxon>Mycobacteriaceae</taxon>
        <taxon>Mycolicibacterium</taxon>
    </lineage>
</organism>
<evidence type="ECO:0000256" key="2">
    <source>
        <dbReference type="ARBA" id="ARBA00022679"/>
    </source>
</evidence>
<dbReference type="Pfam" id="PF13649">
    <property type="entry name" value="Methyltransf_25"/>
    <property type="match status" value="1"/>
</dbReference>
<dbReference type="PANTHER" id="PTHR43464">
    <property type="entry name" value="METHYLTRANSFERASE"/>
    <property type="match status" value="1"/>
</dbReference>
<protein>
    <submittedName>
        <fullName evidence="5">Methyltransferase</fullName>
    </submittedName>
</protein>
<dbReference type="AlphaFoldDB" id="A0A7I9WY89"/>
<evidence type="ECO:0000259" key="4">
    <source>
        <dbReference type="Pfam" id="PF13649"/>
    </source>
</evidence>
<evidence type="ECO:0000256" key="3">
    <source>
        <dbReference type="ARBA" id="ARBA00022691"/>
    </source>
</evidence>
<feature type="domain" description="Methyltransferase" evidence="4">
    <location>
        <begin position="50"/>
        <end position="139"/>
    </location>
</feature>
<keyword evidence="6" id="KW-1185">Reference proteome</keyword>
<dbReference type="PANTHER" id="PTHR43464:SF19">
    <property type="entry name" value="UBIQUINONE BIOSYNTHESIS O-METHYLTRANSFERASE, MITOCHONDRIAL"/>
    <property type="match status" value="1"/>
</dbReference>
<dbReference type="Proteomes" id="UP000465241">
    <property type="component" value="Unassembled WGS sequence"/>
</dbReference>
<evidence type="ECO:0000313" key="6">
    <source>
        <dbReference type="Proteomes" id="UP000465241"/>
    </source>
</evidence>
<dbReference type="GO" id="GO:0008168">
    <property type="term" value="F:methyltransferase activity"/>
    <property type="evidence" value="ECO:0007669"/>
    <property type="project" value="UniProtKB-KW"/>
</dbReference>
<dbReference type="SUPFAM" id="SSF53335">
    <property type="entry name" value="S-adenosyl-L-methionine-dependent methyltransferases"/>
    <property type="match status" value="1"/>
</dbReference>
<dbReference type="Gene3D" id="3.40.50.150">
    <property type="entry name" value="Vaccinia Virus protein VP39"/>
    <property type="match status" value="1"/>
</dbReference>